<dbReference type="Proteomes" id="UP000618591">
    <property type="component" value="Unassembled WGS sequence"/>
</dbReference>
<evidence type="ECO:0000313" key="2">
    <source>
        <dbReference type="EMBL" id="GGA56963.1"/>
    </source>
</evidence>
<dbReference type="InterPro" id="IPR024628">
    <property type="entry name" value="Sulfotransferase_Stf0_dom"/>
</dbReference>
<dbReference type="SUPFAM" id="SSF52540">
    <property type="entry name" value="P-loop containing nucleoside triphosphate hydrolases"/>
    <property type="match status" value="1"/>
</dbReference>
<comment type="caution">
    <text evidence="2">The sequence shown here is derived from an EMBL/GenBank/DDBJ whole genome shotgun (WGS) entry which is preliminary data.</text>
</comment>
<dbReference type="InterPro" id="IPR027417">
    <property type="entry name" value="P-loop_NTPase"/>
</dbReference>
<organism evidence="2 3">
    <name type="scientific">Sphingomonas psychrolutea</name>
    <dbReference type="NCBI Taxonomy" id="1259676"/>
    <lineage>
        <taxon>Bacteria</taxon>
        <taxon>Pseudomonadati</taxon>
        <taxon>Pseudomonadota</taxon>
        <taxon>Alphaproteobacteria</taxon>
        <taxon>Sphingomonadales</taxon>
        <taxon>Sphingomonadaceae</taxon>
        <taxon>Sphingomonas</taxon>
    </lineage>
</organism>
<keyword evidence="3" id="KW-1185">Reference proteome</keyword>
<accession>A0ABQ1H4X8</accession>
<dbReference type="InterPro" id="IPR015124">
    <property type="entry name" value="Stf0"/>
</dbReference>
<dbReference type="RefSeq" id="WP_188448775.1">
    <property type="nucleotide sequence ID" value="NZ_BMDW01000021.1"/>
</dbReference>
<dbReference type="PIRSF" id="PIRSF021497">
    <property type="entry name" value="Sulphotransferase_Stf0"/>
    <property type="match status" value="1"/>
</dbReference>
<reference evidence="3" key="1">
    <citation type="journal article" date="2019" name="Int. J. Syst. Evol. Microbiol.">
        <title>The Global Catalogue of Microorganisms (GCM) 10K type strain sequencing project: providing services to taxonomists for standard genome sequencing and annotation.</title>
        <authorList>
            <consortium name="The Broad Institute Genomics Platform"/>
            <consortium name="The Broad Institute Genome Sequencing Center for Infectious Disease"/>
            <person name="Wu L."/>
            <person name="Ma J."/>
        </authorList>
    </citation>
    <scope>NUCLEOTIDE SEQUENCE [LARGE SCALE GENOMIC DNA]</scope>
    <source>
        <strain evidence="3">CGMCC 1.10106</strain>
    </source>
</reference>
<evidence type="ECO:0000313" key="3">
    <source>
        <dbReference type="Proteomes" id="UP000618591"/>
    </source>
</evidence>
<dbReference type="EMBL" id="BMDW01000021">
    <property type="protein sequence ID" value="GGA56963.1"/>
    <property type="molecule type" value="Genomic_DNA"/>
</dbReference>
<sequence>MRLTTDPAPLEPTPLPPLEKRKRYDLSLAEHDYPEWHGRPTRTILLCSEQRSGSTLLGEVLYFAGNLGCPLEYFHGGFYPDFIKRWGTNEAEAFLRAAHRHRTAPSGTFSAKIFWTDLMGLLAERDAALHAQITAAPPAVLGPAPDLYRAIAAAVGDLLEGATYIHLRRLDRVRRAVSGIVAEETGLWRSIPGVGEHRPRSEPVYDFDRIAKRVAASDQAHAHWTNLFAAIGVTPIALTYEELTRDYMGTATRVLRALGSDATPVTPRMQRQSDRRSEDYALRYLREAQARLAASGNAT</sequence>
<feature type="domain" description="Sulphotransferase Stf0" evidence="1">
    <location>
        <begin position="45"/>
        <end position="286"/>
    </location>
</feature>
<protein>
    <recommendedName>
        <fullName evidence="1">Sulphotransferase Stf0 domain-containing protein</fullName>
    </recommendedName>
</protein>
<evidence type="ECO:0000259" key="1">
    <source>
        <dbReference type="Pfam" id="PF09037"/>
    </source>
</evidence>
<name>A0ABQ1H4X8_9SPHN</name>
<dbReference type="Pfam" id="PF09037">
    <property type="entry name" value="Sulphotransf"/>
    <property type="match status" value="1"/>
</dbReference>
<proteinExistence type="predicted"/>
<gene>
    <name evidence="2" type="ORF">GCM10011395_29230</name>
</gene>
<dbReference type="Gene3D" id="3.40.50.300">
    <property type="entry name" value="P-loop containing nucleotide triphosphate hydrolases"/>
    <property type="match status" value="1"/>
</dbReference>